<proteinExistence type="predicted"/>
<protein>
    <submittedName>
        <fullName evidence="1">Uncharacterized protein</fullName>
    </submittedName>
</protein>
<dbReference type="AlphaFoldDB" id="A0A8X8KFL9"/>
<name>A0A8X8KFL9_ACIGI</name>
<sequence length="79" mass="9325">MQALYIKELDVVDYDGRDSSFQYYLITDENFQKKVSGYSLIIKNMNDADLIQYMDWETGHENFNHSSVQDHLKGMKEPL</sequence>
<gene>
    <name evidence="1" type="ORF">KW868_12075</name>
</gene>
<reference evidence="1" key="1">
    <citation type="submission" date="2021-07" db="EMBL/GenBank/DDBJ databases">
        <authorList>
            <person name="Fernandez M."/>
            <person name="Pereira P."/>
            <person name="Torres Tejerizo G.A."/>
            <person name="Gonzalez P."/>
            <person name="Agostini E."/>
        </authorList>
    </citation>
    <scope>NUCLEOTIDE SEQUENCE</scope>
    <source>
        <strain evidence="1">SFC 500-1A</strain>
    </source>
</reference>
<dbReference type="EMBL" id="JAHWXT010000004">
    <property type="protein sequence ID" value="MCF0265190.1"/>
    <property type="molecule type" value="Genomic_DNA"/>
</dbReference>
<evidence type="ECO:0000313" key="1">
    <source>
        <dbReference type="EMBL" id="MCF0265190.1"/>
    </source>
</evidence>
<organism evidence="1 2">
    <name type="scientific">Acinetobacter guillouiae</name>
    <name type="common">Acinetobacter genomosp. 11</name>
    <dbReference type="NCBI Taxonomy" id="106649"/>
    <lineage>
        <taxon>Bacteria</taxon>
        <taxon>Pseudomonadati</taxon>
        <taxon>Pseudomonadota</taxon>
        <taxon>Gammaproteobacteria</taxon>
        <taxon>Moraxellales</taxon>
        <taxon>Moraxellaceae</taxon>
        <taxon>Acinetobacter</taxon>
    </lineage>
</organism>
<accession>A0A8X8KFL9</accession>
<evidence type="ECO:0000313" key="2">
    <source>
        <dbReference type="Proteomes" id="UP000887320"/>
    </source>
</evidence>
<comment type="caution">
    <text evidence="1">The sequence shown here is derived from an EMBL/GenBank/DDBJ whole genome shotgun (WGS) entry which is preliminary data.</text>
</comment>
<dbReference type="Proteomes" id="UP000887320">
    <property type="component" value="Unassembled WGS sequence"/>
</dbReference>
<dbReference type="RefSeq" id="WP_234623475.1">
    <property type="nucleotide sequence ID" value="NZ_JAHWXT010000004.1"/>
</dbReference>